<dbReference type="EMBL" id="CP093313">
    <property type="protein sequence ID" value="UWZ84424.1"/>
    <property type="molecule type" value="Genomic_DNA"/>
</dbReference>
<keyword evidence="11" id="KW-1185">Reference proteome</keyword>
<feature type="transmembrane region" description="Helical" evidence="8">
    <location>
        <begin position="398"/>
        <end position="418"/>
    </location>
</feature>
<dbReference type="InterPro" id="IPR001750">
    <property type="entry name" value="ND/Mrp_TM"/>
</dbReference>
<keyword evidence="3 7" id="KW-0812">Transmembrane</keyword>
<evidence type="ECO:0000256" key="4">
    <source>
        <dbReference type="ARBA" id="ARBA00022989"/>
    </source>
</evidence>
<evidence type="ECO:0000256" key="1">
    <source>
        <dbReference type="ARBA" id="ARBA00004651"/>
    </source>
</evidence>
<feature type="transmembrane region" description="Helical" evidence="8">
    <location>
        <begin position="438"/>
        <end position="471"/>
    </location>
</feature>
<dbReference type="GO" id="GO:0008137">
    <property type="term" value="F:NADH dehydrogenase (ubiquinone) activity"/>
    <property type="evidence" value="ECO:0007669"/>
    <property type="project" value="InterPro"/>
</dbReference>
<evidence type="ECO:0000256" key="7">
    <source>
        <dbReference type="RuleBase" id="RU000320"/>
    </source>
</evidence>
<dbReference type="InterPro" id="IPR052175">
    <property type="entry name" value="ComplexI-like_HydComp"/>
</dbReference>
<feature type="transmembrane region" description="Helical" evidence="8">
    <location>
        <begin position="288"/>
        <end position="311"/>
    </location>
</feature>
<feature type="transmembrane region" description="Helical" evidence="8">
    <location>
        <begin position="20"/>
        <end position="38"/>
    </location>
</feature>
<organism evidence="10 11">
    <name type="scientific">Occallatibacter riparius</name>
    <dbReference type="NCBI Taxonomy" id="1002689"/>
    <lineage>
        <taxon>Bacteria</taxon>
        <taxon>Pseudomonadati</taxon>
        <taxon>Acidobacteriota</taxon>
        <taxon>Terriglobia</taxon>
        <taxon>Terriglobales</taxon>
        <taxon>Acidobacteriaceae</taxon>
        <taxon>Occallatibacter</taxon>
    </lineage>
</organism>
<evidence type="ECO:0000313" key="11">
    <source>
        <dbReference type="Proteomes" id="UP001059380"/>
    </source>
</evidence>
<evidence type="ECO:0000259" key="9">
    <source>
        <dbReference type="Pfam" id="PF00361"/>
    </source>
</evidence>
<feature type="transmembrane region" description="Helical" evidence="8">
    <location>
        <begin position="180"/>
        <end position="202"/>
    </location>
</feature>
<evidence type="ECO:0000256" key="6">
    <source>
        <dbReference type="ARBA" id="ARBA00023136"/>
    </source>
</evidence>
<dbReference type="Proteomes" id="UP001059380">
    <property type="component" value="Chromosome"/>
</dbReference>
<feature type="transmembrane region" description="Helical" evidence="8">
    <location>
        <begin position="50"/>
        <end position="70"/>
    </location>
</feature>
<feature type="transmembrane region" description="Helical" evidence="8">
    <location>
        <begin position="150"/>
        <end position="168"/>
    </location>
</feature>
<dbReference type="RefSeq" id="WP_260793927.1">
    <property type="nucleotide sequence ID" value="NZ_CP093313.1"/>
</dbReference>
<keyword evidence="5" id="KW-0560">Oxidoreductase</keyword>
<dbReference type="AlphaFoldDB" id="A0A9J7BNX4"/>
<dbReference type="GO" id="GO:0042773">
    <property type="term" value="P:ATP synthesis coupled electron transport"/>
    <property type="evidence" value="ECO:0007669"/>
    <property type="project" value="InterPro"/>
</dbReference>
<evidence type="ECO:0000256" key="3">
    <source>
        <dbReference type="ARBA" id="ARBA00022692"/>
    </source>
</evidence>
<feature type="transmembrane region" description="Helical" evidence="8">
    <location>
        <begin position="548"/>
        <end position="569"/>
    </location>
</feature>
<feature type="transmembrane region" description="Helical" evidence="8">
    <location>
        <begin position="222"/>
        <end position="247"/>
    </location>
</feature>
<proteinExistence type="predicted"/>
<keyword evidence="2" id="KW-1003">Cell membrane</keyword>
<gene>
    <name evidence="10" type="primary">hyfB</name>
    <name evidence="10" type="ORF">MOP44_00470</name>
</gene>
<feature type="transmembrane region" description="Helical" evidence="8">
    <location>
        <begin position="259"/>
        <end position="276"/>
    </location>
</feature>
<dbReference type="GO" id="GO:0005886">
    <property type="term" value="C:plasma membrane"/>
    <property type="evidence" value="ECO:0007669"/>
    <property type="project" value="UniProtKB-SubCell"/>
</dbReference>
<evidence type="ECO:0000256" key="5">
    <source>
        <dbReference type="ARBA" id="ARBA00023002"/>
    </source>
</evidence>
<feature type="transmembrane region" description="Helical" evidence="8">
    <location>
        <begin position="660"/>
        <end position="678"/>
    </location>
</feature>
<evidence type="ECO:0000256" key="2">
    <source>
        <dbReference type="ARBA" id="ARBA00022475"/>
    </source>
</evidence>
<dbReference type="PANTHER" id="PTHR42682:SF3">
    <property type="entry name" value="FORMATE HYDROGENLYASE SUBUNIT 3-RELATED"/>
    <property type="match status" value="1"/>
</dbReference>
<feature type="transmembrane region" description="Helical" evidence="8">
    <location>
        <begin position="126"/>
        <end position="144"/>
    </location>
</feature>
<comment type="subcellular location">
    <subcellularLocation>
        <location evidence="1">Cell membrane</location>
        <topology evidence="1">Multi-pass membrane protein</topology>
    </subcellularLocation>
    <subcellularLocation>
        <location evidence="7">Membrane</location>
        <topology evidence="7">Multi-pass membrane protein</topology>
    </subcellularLocation>
</comment>
<dbReference type="PRINTS" id="PR01437">
    <property type="entry name" value="NUOXDRDTASE4"/>
</dbReference>
<feature type="domain" description="NADH:quinone oxidoreductase/Mrp antiporter transmembrane" evidence="9">
    <location>
        <begin position="147"/>
        <end position="430"/>
    </location>
</feature>
<evidence type="ECO:0000313" key="10">
    <source>
        <dbReference type="EMBL" id="UWZ84424.1"/>
    </source>
</evidence>
<keyword evidence="4 8" id="KW-1133">Transmembrane helix</keyword>
<feature type="transmembrane region" description="Helical" evidence="8">
    <location>
        <begin position="492"/>
        <end position="511"/>
    </location>
</feature>
<sequence>MLNAHFWATSLGSVAEHRLSSTLLIVACWPAIALACLFRARSIRYVARFLFPLGALICVALFVMAGSFLMSGHGPEVLTLPLGLPDLPFHLRLDALSAFFLIILGLSGAGISTFAAGYFRSGEGTAPGLLGLHYHIFLASMAVVMLADDAYLFMVAWETMALTSYFLVTSQHRIPEIRRAGFLYLLMAHLGAVCILLSFGVMQGGSWQFTLDAMRSASLTPFWASVAFTLALLGFGAKAGLVPMHVWLPEAHPAAPSPVSAMMSGLMLKTAIYGLLRVTFDLLHVRFWQWGVAVLALGLFSALFGAIFAAVQTDMKRLLAYSSIENVGLIFTGIGLSILFAGSNLRLFGALALAAALIHALNHSLFKSMLFLTTGSVLHATRQRSLGKLGGLIRPMPWVAALALIGTLAIAGLPPLNGFVSEWLLLQSFLYTPQLPHAFINMLIPLGAAALALTVALAAYVMVKFYGIIFLGNARETFLAHAHDANWLERVGLSWLAAGCIAIGVQPQLALHAAGKSTGMLLGQTIAPDPSVWRIAPIAPEQASYSGWIFLAIILVTIAVTFLLVRLLAHGRIRRTAAWDCGYPWQTYRMQDTAEGFGQPIRHMFGAFFRMERDLPAPTDLTPRYRVHIEDHFWRALYRPVAAAVQKMADAVSFLQGGRLAFYLLYSFITLLGLLVFVL</sequence>
<accession>A0A9J7BNX4</accession>
<dbReference type="InterPro" id="IPR003918">
    <property type="entry name" value="NADH_UbQ_OxRdtase"/>
</dbReference>
<keyword evidence="6 8" id="KW-0472">Membrane</keyword>
<reference evidence="10" key="1">
    <citation type="submission" date="2021-04" db="EMBL/GenBank/DDBJ databases">
        <title>Phylogenetic analysis of Acidobacteriaceae.</title>
        <authorList>
            <person name="Qiu L."/>
            <person name="Zhang Q."/>
        </authorList>
    </citation>
    <scope>NUCLEOTIDE SEQUENCE</scope>
    <source>
        <strain evidence="10">DSM 25168</strain>
    </source>
</reference>
<dbReference type="GO" id="GO:0016491">
    <property type="term" value="F:oxidoreductase activity"/>
    <property type="evidence" value="ECO:0007669"/>
    <property type="project" value="UniProtKB-KW"/>
</dbReference>
<feature type="transmembrane region" description="Helical" evidence="8">
    <location>
        <begin position="95"/>
        <end position="119"/>
    </location>
</feature>
<dbReference type="PANTHER" id="PTHR42682">
    <property type="entry name" value="HYDROGENASE-4 COMPONENT F"/>
    <property type="match status" value="1"/>
</dbReference>
<dbReference type="Pfam" id="PF00361">
    <property type="entry name" value="Proton_antipo_M"/>
    <property type="match status" value="1"/>
</dbReference>
<feature type="transmembrane region" description="Helical" evidence="8">
    <location>
        <begin position="347"/>
        <end position="366"/>
    </location>
</feature>
<dbReference type="NCBIfam" id="NF005086">
    <property type="entry name" value="PRK06521.1"/>
    <property type="match status" value="1"/>
</dbReference>
<feature type="transmembrane region" description="Helical" evidence="8">
    <location>
        <begin position="318"/>
        <end position="341"/>
    </location>
</feature>
<protein>
    <submittedName>
        <fullName evidence="10">Hydrogenase 4 subunit B</fullName>
    </submittedName>
</protein>
<dbReference type="KEGG" id="orp:MOP44_00470"/>
<name>A0A9J7BNX4_9BACT</name>
<evidence type="ECO:0000256" key="8">
    <source>
        <dbReference type="SAM" id="Phobius"/>
    </source>
</evidence>